<dbReference type="PANTHER" id="PTHR43283:SF3">
    <property type="entry name" value="BETA-LACTAMASE FAMILY PROTEIN (AFU_ORTHOLOGUE AFUA_5G07500)"/>
    <property type="match status" value="1"/>
</dbReference>
<dbReference type="AlphaFoldDB" id="A0A5C1A632"/>
<dbReference type="OrthoDB" id="9770183at2"/>
<dbReference type="EMBL" id="CP042425">
    <property type="protein sequence ID" value="QEL14130.1"/>
    <property type="molecule type" value="Genomic_DNA"/>
</dbReference>
<accession>A0A5C1A632</accession>
<dbReference type="KEGG" id="lrs:PX52LOC_00998"/>
<dbReference type="Proteomes" id="UP000324974">
    <property type="component" value="Chromosome"/>
</dbReference>
<keyword evidence="3" id="KW-0378">Hydrolase</keyword>
<dbReference type="RefSeq" id="WP_149109047.1">
    <property type="nucleotide sequence ID" value="NZ_CP042425.1"/>
</dbReference>
<dbReference type="InterPro" id="IPR050789">
    <property type="entry name" value="Diverse_Enzym_Activities"/>
</dbReference>
<evidence type="ECO:0000313" key="3">
    <source>
        <dbReference type="EMBL" id="QEL14130.1"/>
    </source>
</evidence>
<dbReference type="InterPro" id="IPR012338">
    <property type="entry name" value="Beta-lactam/transpept-like"/>
</dbReference>
<gene>
    <name evidence="3" type="ORF">PX52LOC_00998</name>
</gene>
<keyword evidence="4" id="KW-1185">Reference proteome</keyword>
<dbReference type="SUPFAM" id="SSF56601">
    <property type="entry name" value="beta-lactamase/transpeptidase-like"/>
    <property type="match status" value="1"/>
</dbReference>
<dbReference type="PANTHER" id="PTHR43283">
    <property type="entry name" value="BETA-LACTAMASE-RELATED"/>
    <property type="match status" value="1"/>
</dbReference>
<feature type="signal peptide" evidence="1">
    <location>
        <begin position="1"/>
        <end position="23"/>
    </location>
</feature>
<dbReference type="Gene3D" id="3.40.710.10">
    <property type="entry name" value="DD-peptidase/beta-lactamase superfamily"/>
    <property type="match status" value="1"/>
</dbReference>
<keyword evidence="1" id="KW-0732">Signal</keyword>
<dbReference type="InterPro" id="IPR001466">
    <property type="entry name" value="Beta-lactam-related"/>
</dbReference>
<sequence length="387" mass="42195">MRSKLTSVAMGLMLMGLTSSASAADGDPPASPEVTAAMQSYRDHYQLAGVIGIIADRTGKVHYKNLLGYADVEAKKPIREDNVFWIASMTKMFAGASIMMLVDEGKVSLDDPVTKFIPQLGKWMVVEEKDASHTLLKAPARPVTIRHVLSHTSGLAGMSELQQVTGADSTPLKARAISSVTGPLQWQPGDKYAYGNQGMNVAARIVEIVSGTPYEEFLQKRFFDPLGMTETTFWPSEAQIARLAGAYGPNKAKNGFARGTVGFLTKPWSDRVHRFPEAGGGLFSTTHDIFRYGLLLANDGELDGKRYLSHAAMDELRKEQTGKTKVNYSLGYHLRNGMFGHDGAYGTDLSVNPKTGMVAIFMVQCTGGDQWAARDLFLKTATQVFPK</sequence>
<protein>
    <submittedName>
        <fullName evidence="3">Serine hydrolase</fullName>
    </submittedName>
</protein>
<evidence type="ECO:0000256" key="1">
    <source>
        <dbReference type="SAM" id="SignalP"/>
    </source>
</evidence>
<dbReference type="GO" id="GO:0016787">
    <property type="term" value="F:hydrolase activity"/>
    <property type="evidence" value="ECO:0007669"/>
    <property type="project" value="UniProtKB-KW"/>
</dbReference>
<name>A0A5C1A632_9BACT</name>
<feature type="chain" id="PRO_5023113213" evidence="1">
    <location>
        <begin position="24"/>
        <end position="387"/>
    </location>
</feature>
<evidence type="ECO:0000313" key="4">
    <source>
        <dbReference type="Proteomes" id="UP000324974"/>
    </source>
</evidence>
<reference evidence="4" key="1">
    <citation type="submission" date="2019-08" db="EMBL/GenBank/DDBJ databases">
        <title>Limnoglobus roseus gen. nov., sp. nov., a novel freshwater planctomycete with a giant genome from the family Gemmataceae.</title>
        <authorList>
            <person name="Kulichevskaya I.S."/>
            <person name="Naumoff D.G."/>
            <person name="Miroshnikov K."/>
            <person name="Ivanova A."/>
            <person name="Philippov D.A."/>
            <person name="Hakobyan A."/>
            <person name="Rijpstra I.C."/>
            <person name="Sinninghe Damste J.S."/>
            <person name="Liesack W."/>
            <person name="Dedysh S.N."/>
        </authorList>
    </citation>
    <scope>NUCLEOTIDE SEQUENCE [LARGE SCALE GENOMIC DNA]</scope>
    <source>
        <strain evidence="4">PX52</strain>
    </source>
</reference>
<feature type="domain" description="Beta-lactamase-related" evidence="2">
    <location>
        <begin position="36"/>
        <end position="370"/>
    </location>
</feature>
<proteinExistence type="predicted"/>
<organism evidence="3 4">
    <name type="scientific">Limnoglobus roseus</name>
    <dbReference type="NCBI Taxonomy" id="2598579"/>
    <lineage>
        <taxon>Bacteria</taxon>
        <taxon>Pseudomonadati</taxon>
        <taxon>Planctomycetota</taxon>
        <taxon>Planctomycetia</taxon>
        <taxon>Gemmatales</taxon>
        <taxon>Gemmataceae</taxon>
        <taxon>Limnoglobus</taxon>
    </lineage>
</organism>
<dbReference type="Pfam" id="PF00144">
    <property type="entry name" value="Beta-lactamase"/>
    <property type="match status" value="1"/>
</dbReference>
<evidence type="ECO:0000259" key="2">
    <source>
        <dbReference type="Pfam" id="PF00144"/>
    </source>
</evidence>